<name>A0A1H8JTW4_9BACT</name>
<dbReference type="SUPFAM" id="SSF90123">
    <property type="entry name" value="ABC transporter transmembrane region"/>
    <property type="match status" value="1"/>
</dbReference>
<keyword evidence="7 8" id="KW-0472">Membrane</keyword>
<dbReference type="InterPro" id="IPR011527">
    <property type="entry name" value="ABC1_TM_dom"/>
</dbReference>
<feature type="transmembrane region" description="Helical" evidence="8">
    <location>
        <begin position="294"/>
        <end position="313"/>
    </location>
</feature>
<dbReference type="InterPro" id="IPR003439">
    <property type="entry name" value="ABC_transporter-like_ATP-bd"/>
</dbReference>
<dbReference type="Pfam" id="PF00664">
    <property type="entry name" value="ABC_membrane"/>
    <property type="match status" value="1"/>
</dbReference>
<evidence type="ECO:0000256" key="1">
    <source>
        <dbReference type="ARBA" id="ARBA00004651"/>
    </source>
</evidence>
<feature type="domain" description="Peptidase C39" evidence="11">
    <location>
        <begin position="1"/>
        <end position="117"/>
    </location>
</feature>
<feature type="domain" description="ABC transmembrane type-1" evidence="10">
    <location>
        <begin position="158"/>
        <end position="437"/>
    </location>
</feature>
<dbReference type="PANTHER" id="PTHR43394:SF1">
    <property type="entry name" value="ATP-BINDING CASSETTE SUB-FAMILY B MEMBER 10, MITOCHONDRIAL"/>
    <property type="match status" value="1"/>
</dbReference>
<evidence type="ECO:0000259" key="11">
    <source>
        <dbReference type="PROSITE" id="PS50990"/>
    </source>
</evidence>
<dbReference type="EMBL" id="FOBB01000013">
    <property type="protein sequence ID" value="SEN83726.1"/>
    <property type="molecule type" value="Genomic_DNA"/>
</dbReference>
<dbReference type="InterPro" id="IPR027417">
    <property type="entry name" value="P-loop_NTPase"/>
</dbReference>
<evidence type="ECO:0000256" key="2">
    <source>
        <dbReference type="ARBA" id="ARBA00022692"/>
    </source>
</evidence>
<keyword evidence="5 12" id="KW-0067">ATP-binding</keyword>
<proteinExistence type="predicted"/>
<feature type="transmembrane region" description="Helical" evidence="8">
    <location>
        <begin position="155"/>
        <end position="175"/>
    </location>
</feature>
<dbReference type="GO" id="GO:0008233">
    <property type="term" value="F:peptidase activity"/>
    <property type="evidence" value="ECO:0007669"/>
    <property type="project" value="InterPro"/>
</dbReference>
<evidence type="ECO:0000313" key="12">
    <source>
        <dbReference type="EMBL" id="SEN83726.1"/>
    </source>
</evidence>
<evidence type="ECO:0000256" key="5">
    <source>
        <dbReference type="ARBA" id="ARBA00022840"/>
    </source>
</evidence>
<dbReference type="Gene3D" id="3.90.70.10">
    <property type="entry name" value="Cysteine proteinases"/>
    <property type="match status" value="1"/>
</dbReference>
<accession>A0A1H8JTW4</accession>
<keyword evidence="3" id="KW-0547">Nucleotide-binding</keyword>
<dbReference type="InterPro" id="IPR036640">
    <property type="entry name" value="ABC1_TM_sf"/>
</dbReference>
<dbReference type="Gene3D" id="3.40.50.300">
    <property type="entry name" value="P-loop containing nucleotide triphosphate hydrolases"/>
    <property type="match status" value="1"/>
</dbReference>
<dbReference type="InterPro" id="IPR003593">
    <property type="entry name" value="AAA+_ATPase"/>
</dbReference>
<dbReference type="GO" id="GO:0005524">
    <property type="term" value="F:ATP binding"/>
    <property type="evidence" value="ECO:0007669"/>
    <property type="project" value="UniProtKB-KW"/>
</dbReference>
<dbReference type="InterPro" id="IPR005074">
    <property type="entry name" value="Peptidase_C39"/>
</dbReference>
<evidence type="ECO:0000256" key="4">
    <source>
        <dbReference type="ARBA" id="ARBA00022801"/>
    </source>
</evidence>
<organism evidence="12 13">
    <name type="scientific">Chitinophaga rupis</name>
    <dbReference type="NCBI Taxonomy" id="573321"/>
    <lineage>
        <taxon>Bacteria</taxon>
        <taxon>Pseudomonadati</taxon>
        <taxon>Bacteroidota</taxon>
        <taxon>Chitinophagia</taxon>
        <taxon>Chitinophagales</taxon>
        <taxon>Chitinophagaceae</taxon>
        <taxon>Chitinophaga</taxon>
    </lineage>
</organism>
<keyword evidence="6 8" id="KW-1133">Transmembrane helix</keyword>
<dbReference type="InterPro" id="IPR039421">
    <property type="entry name" value="Type_1_exporter"/>
</dbReference>
<dbReference type="Pfam" id="PF03412">
    <property type="entry name" value="Peptidase_C39"/>
    <property type="match status" value="1"/>
</dbReference>
<dbReference type="STRING" id="573321.SAMN04488505_113135"/>
<evidence type="ECO:0000256" key="3">
    <source>
        <dbReference type="ARBA" id="ARBA00022741"/>
    </source>
</evidence>
<comment type="subcellular location">
    <subcellularLocation>
        <location evidence="1">Cell membrane</location>
        <topology evidence="1">Multi-pass membrane protein</topology>
    </subcellularLocation>
</comment>
<feature type="transmembrane region" description="Helical" evidence="8">
    <location>
        <begin position="265"/>
        <end position="288"/>
    </location>
</feature>
<keyword evidence="13" id="KW-1185">Reference proteome</keyword>
<feature type="domain" description="ABC transporter" evidence="9">
    <location>
        <begin position="470"/>
        <end position="707"/>
    </location>
</feature>
<evidence type="ECO:0000259" key="10">
    <source>
        <dbReference type="PROSITE" id="PS50929"/>
    </source>
</evidence>
<dbReference type="AlphaFoldDB" id="A0A1H8JTW4"/>
<evidence type="ECO:0000259" key="9">
    <source>
        <dbReference type="PROSITE" id="PS50893"/>
    </source>
</evidence>
<dbReference type="CDD" id="cd02418">
    <property type="entry name" value="Peptidase_C39B"/>
    <property type="match status" value="1"/>
</dbReference>
<evidence type="ECO:0000256" key="6">
    <source>
        <dbReference type="ARBA" id="ARBA00022989"/>
    </source>
</evidence>
<dbReference type="CDD" id="cd18571">
    <property type="entry name" value="ABC_6TM_peptidase_like"/>
    <property type="match status" value="1"/>
</dbReference>
<sequence length="713" mass="81043">MDCGPTCLRMIAKYYGKSFSTEYLRKLMYTGKTGTSLLALSEAAEKVGLRSVGLRLGYDDLVEAAPFPCIGYWQQRHFIVIYKIKGNKVYVADPAYGLQEYTKKEFLQGWAVQEDTGIILSTEPSTEFNNLEEDQTTHRGLGFIFSHLTHYKKQLLQLFLGLLTGSLLQLVIPFLTQSLVDIGIRHHDLSFIYLILFAQLMVFLGKTTVEIVRGYIILHLGSRINISLLSDFFAKLMKLPPGFFDTKRIGDILQRIGDHQRVESFMTSGVINVVFSMINLFIFSIILAVYNMQIFAVFLLGSITYFFWIKVFMRKRAKLDHKRFSQLAVNQEKNFELIFGMQEIKLHNAERLKRWQWELLQVKLFKINLKTLALRQMQTGGAAIVNELKNIMIAFLAAKLVLQGDITLGIMLSVSYISGQLNAPILQLVEFMQALQDARLSLERINEIHIKPEEEPNADEKLAEVPHGDITLQQLSFKYDADPRAPYILKNVNLVIPAKKITAIVGSSGSGKTTLLKILLKFYEPTSGEILVGDTRLDHIRNSSWRTRCGVVMQEGYMFNDTFISNIAVGEERPDMQQVKHAARIANIRDFIEELPLKYHTEIGANGLGLSTGQKQRILIARAVYKNPDVILFDEATSALDAKNERIIVSNLNTIFDNKTVVVIAHRLSTVRNADKIVVLEKGEVTEVGTHQQLIDERGYYYNLVRNQLELEV</sequence>
<dbReference type="PROSITE" id="PS50990">
    <property type="entry name" value="PEPTIDASE_C39"/>
    <property type="match status" value="1"/>
</dbReference>
<dbReference type="PROSITE" id="PS50929">
    <property type="entry name" value="ABC_TM1F"/>
    <property type="match status" value="1"/>
</dbReference>
<dbReference type="FunFam" id="3.40.50.300:FF:000218">
    <property type="entry name" value="Multidrug ABC transporter ATP-binding protein"/>
    <property type="match status" value="1"/>
</dbReference>
<dbReference type="SMART" id="SM00382">
    <property type="entry name" value="AAA"/>
    <property type="match status" value="1"/>
</dbReference>
<dbReference type="GO" id="GO:0005886">
    <property type="term" value="C:plasma membrane"/>
    <property type="evidence" value="ECO:0007669"/>
    <property type="project" value="UniProtKB-SubCell"/>
</dbReference>
<dbReference type="SUPFAM" id="SSF52540">
    <property type="entry name" value="P-loop containing nucleoside triphosphate hydrolases"/>
    <property type="match status" value="1"/>
</dbReference>
<dbReference type="Pfam" id="PF00005">
    <property type="entry name" value="ABC_tran"/>
    <property type="match status" value="1"/>
</dbReference>
<reference evidence="12 13" key="1">
    <citation type="submission" date="2016-10" db="EMBL/GenBank/DDBJ databases">
        <authorList>
            <person name="de Groot N.N."/>
        </authorList>
    </citation>
    <scope>NUCLEOTIDE SEQUENCE [LARGE SCALE GENOMIC DNA]</scope>
    <source>
        <strain evidence="12 13">DSM 21039</strain>
    </source>
</reference>
<evidence type="ECO:0000313" key="13">
    <source>
        <dbReference type="Proteomes" id="UP000198984"/>
    </source>
</evidence>
<dbReference type="GO" id="GO:0015421">
    <property type="term" value="F:ABC-type oligopeptide transporter activity"/>
    <property type="evidence" value="ECO:0007669"/>
    <property type="project" value="TreeGrafter"/>
</dbReference>
<dbReference type="PANTHER" id="PTHR43394">
    <property type="entry name" value="ATP-DEPENDENT PERMEASE MDL1, MITOCHONDRIAL"/>
    <property type="match status" value="1"/>
</dbReference>
<gene>
    <name evidence="12" type="ORF">SAMN04488505_113135</name>
</gene>
<feature type="transmembrane region" description="Helical" evidence="8">
    <location>
        <begin position="190"/>
        <end position="209"/>
    </location>
</feature>
<dbReference type="PROSITE" id="PS50893">
    <property type="entry name" value="ABC_TRANSPORTER_2"/>
    <property type="match status" value="1"/>
</dbReference>
<evidence type="ECO:0000256" key="7">
    <source>
        <dbReference type="ARBA" id="ARBA00023136"/>
    </source>
</evidence>
<dbReference type="Gene3D" id="1.20.1560.10">
    <property type="entry name" value="ABC transporter type 1, transmembrane domain"/>
    <property type="match status" value="1"/>
</dbReference>
<keyword evidence="4" id="KW-0378">Hydrolase</keyword>
<protein>
    <submittedName>
        <fullName evidence="12">ATP-binding cassette, subfamily B</fullName>
    </submittedName>
</protein>
<keyword evidence="2 8" id="KW-0812">Transmembrane</keyword>
<dbReference type="Proteomes" id="UP000198984">
    <property type="component" value="Unassembled WGS sequence"/>
</dbReference>
<dbReference type="GO" id="GO:0006508">
    <property type="term" value="P:proteolysis"/>
    <property type="evidence" value="ECO:0007669"/>
    <property type="project" value="InterPro"/>
</dbReference>
<evidence type="ECO:0000256" key="8">
    <source>
        <dbReference type="SAM" id="Phobius"/>
    </source>
</evidence>
<dbReference type="GO" id="GO:0016887">
    <property type="term" value="F:ATP hydrolysis activity"/>
    <property type="evidence" value="ECO:0007669"/>
    <property type="project" value="InterPro"/>
</dbReference>